<dbReference type="RefSeq" id="WP_150623494.1">
    <property type="nucleotide sequence ID" value="NZ_CABPSQ010000001.1"/>
</dbReference>
<protein>
    <submittedName>
        <fullName evidence="7">Mono(ADP-ribosyl)transferase SpvB</fullName>
        <ecNumber evidence="7">2.4.2.31</ecNumber>
    </submittedName>
</protein>
<feature type="domain" description="Insecticide toxin TcdB middle/N-terminal" evidence="6">
    <location>
        <begin position="649"/>
        <end position="825"/>
    </location>
</feature>
<keyword evidence="8" id="KW-1185">Reference proteome</keyword>
<name>A0A5E4ZQZ9_9BURK</name>
<feature type="domain" description="Insecticide toxin TcdB middle/C-terminal" evidence="5">
    <location>
        <begin position="877"/>
        <end position="1018"/>
    </location>
</feature>
<sequence>MNDTANLAIHPPALPKGGGAIHSVGNGFGSVGATGAATISIALPISAGRGFAPALSLGYSSQAGRSEFGQGWQMPLPRVARRTGKGTPRFDDLNLTDDLIGPTGEVIVPEIGANGQPVTRTMSSFRGAALAQSYTVTQYLPRVLGEPVRIESWRGDTDGEWFWLMHDATGGVHLFGKRTRTQAPSLDPAVDLPRIAEWWLDESVAPNGEQIRYEYARDDEHDTGDEMAQHRADTHYLQRVCYGNAVARLVPPSLLGATDDMTWHFELIFDFGERATGIDELPTYAPQTPWPARQDPFSSFAFGFEVRKRRLCHQVLMFHRFDELGEAPVLVRRTLLEYDENTMCTTLSAAHEMGYDADNMVAFGAPLEFTYTAFTLPGADDDAFVPMPDMPGMNDGESYQLVDLYGEGIAGVLHRASGGWYYREPVRADNSGDGNDSMHFGPLVRLDRVPIADAQAPMQQTLTDLTGDGRLDWLVVQPGFAGYFSIGPDREWSTFLPFAAFPTEFTDPRGQLADLTGAGLQDFAMIGPRSVRLYANRREAGFAAPVDIAQESRLPGLSDDRAELIAFADFLGAGQPQLARVRHDGVTIWPNLGHGRFGAPRLFGKLPFDAEDFDVSHVRLADLDGSGAVDLIYLQPDAALIFRNGSGNGWSGAGRISWPAGVRYDRTCQLSVADLQGLGCASLVLSVPQTVPHLTPRHWRCDLAPHGKPYLLEASDNNMGLAATIRYRSSAQEWLDEKRELTALDRPARSGIPFPIPLVSQQSQVDQITGGERRERFQYRQGYYDPVDRELRGFGLVLHYDSEQPSETSDDVFTAPQLTRTWYHVGRDEANDVRTDEFDDSDPDALPLGPTLRCHFDTGENVDTPADDWDNEARLDMARALSGSARRVEIFGMDVAAASPYTVAETRHLVRMMQPRGPAARHSVVRPLVLETREHHYERQPSDPRCDHAIGLRWDTHGAALHAVQVHYARRDGPPPFDDDDVWQIRWWQDAHDDAQRISYVSESKLAWLDIDTDDQWRAAMPWRSRVDALAFHAGNLPPSSIRYESFIASDGPLTAPDERQLGAMSEIHYVSNDDTALLLAGLVEYEEHAELDAIALSAYDDVLNETELDVELEAAGYVRMQAFLPEDPMTLWAAHRDCTTYGPLDTFHHVRTWRQASLLGDTTLEYDAYHCAQVRVVTADGCATQAVIDYRTMQPVSVTDPNRITQEARYDGLGRLVASTIHGTIQGQPAGFMPMSDYLRDVTSPDEAIAQPQAALQDVANAWFFDSLSWMGRVEDKHLPSPETRQTWARHRWVTPQGYVRASARARAEDVVAQRSRGDGRGGRGGRGARGARGGRDDGPSVVHIYGTTDGTTDGATDHTADNAAATAMPDAVADTLLATNRRPPHGLHLLADRYPDDPERQIRMHLVDSDGFARTLQEKQRVPPGDAYQVLDDGSLAIDDDGQPVVALANPRWRVSERVEYDNKGLVVRVYRPYFANSHRYVDDAAMRVFGHCDRQSYDPLGRPTLTVTAAGYRRRETYWPWHTVSEDENDTAHELEQARTGEPGDASK</sequence>
<dbReference type="Pfam" id="PF12255">
    <property type="entry name" value="TcdB_toxin_midC"/>
    <property type="match status" value="1"/>
</dbReference>
<dbReference type="EC" id="2.4.2.31" evidence="7"/>
<evidence type="ECO:0000256" key="4">
    <source>
        <dbReference type="SAM" id="MobiDB-lite"/>
    </source>
</evidence>
<organism evidence="7 8">
    <name type="scientific">Pandoraea captiosa</name>
    <dbReference type="NCBI Taxonomy" id="2508302"/>
    <lineage>
        <taxon>Bacteria</taxon>
        <taxon>Pseudomonadati</taxon>
        <taxon>Pseudomonadota</taxon>
        <taxon>Betaproteobacteria</taxon>
        <taxon>Burkholderiales</taxon>
        <taxon>Burkholderiaceae</taxon>
        <taxon>Pandoraea</taxon>
    </lineage>
</organism>
<evidence type="ECO:0000259" key="5">
    <source>
        <dbReference type="Pfam" id="PF12255"/>
    </source>
</evidence>
<evidence type="ECO:0000259" key="6">
    <source>
        <dbReference type="Pfam" id="PF12256"/>
    </source>
</evidence>
<keyword evidence="3" id="KW-0843">Virulence</keyword>
<feature type="compositionally biased region" description="Basic and acidic residues" evidence="4">
    <location>
        <begin position="1533"/>
        <end position="1542"/>
    </location>
</feature>
<accession>A0A5E4ZQZ9</accession>
<dbReference type="GO" id="GO:0106274">
    <property type="term" value="F:NAD+-protein-arginine ADP-ribosyltransferase activity"/>
    <property type="evidence" value="ECO:0007669"/>
    <property type="project" value="UniProtKB-EC"/>
</dbReference>
<dbReference type="SUPFAM" id="SSF69318">
    <property type="entry name" value="Integrin alpha N-terminal domain"/>
    <property type="match status" value="1"/>
</dbReference>
<dbReference type="InterPro" id="IPR003284">
    <property type="entry name" value="Sal_SpvB"/>
</dbReference>
<dbReference type="InterPro" id="IPR022044">
    <property type="entry name" value="TcdB_toxin_mid/C"/>
</dbReference>
<keyword evidence="7" id="KW-0808">Transferase</keyword>
<keyword evidence="7" id="KW-0328">Glycosyltransferase</keyword>
<dbReference type="PRINTS" id="PR01341">
    <property type="entry name" value="SALSPVBPROT"/>
</dbReference>
<evidence type="ECO:0000256" key="1">
    <source>
        <dbReference type="ARBA" id="ARBA00004613"/>
    </source>
</evidence>
<dbReference type="Proteomes" id="UP000414136">
    <property type="component" value="Unassembled WGS sequence"/>
</dbReference>
<gene>
    <name evidence="7" type="primary">spvB</name>
    <name evidence="7" type="ORF">PCA31118_01029</name>
</gene>
<dbReference type="Pfam" id="PF12256">
    <property type="entry name" value="TcdB_toxin_midN"/>
    <property type="match status" value="1"/>
</dbReference>
<dbReference type="GO" id="GO:0005737">
    <property type="term" value="C:cytoplasm"/>
    <property type="evidence" value="ECO:0007669"/>
    <property type="project" value="InterPro"/>
</dbReference>
<feature type="region of interest" description="Disordered" evidence="4">
    <location>
        <begin position="1531"/>
        <end position="1551"/>
    </location>
</feature>
<evidence type="ECO:0000313" key="7">
    <source>
        <dbReference type="EMBL" id="VVE62490.1"/>
    </source>
</evidence>
<dbReference type="Pfam" id="PF03534">
    <property type="entry name" value="SpvB"/>
    <property type="match status" value="1"/>
</dbReference>
<reference evidence="7 8" key="1">
    <citation type="submission" date="2019-08" db="EMBL/GenBank/DDBJ databases">
        <authorList>
            <person name="Peeters C."/>
        </authorList>
    </citation>
    <scope>NUCLEOTIDE SEQUENCE [LARGE SCALE GENOMIC DNA]</scope>
    <source>
        <strain evidence="7 8">LMG 31118</strain>
    </source>
</reference>
<evidence type="ECO:0000256" key="3">
    <source>
        <dbReference type="ARBA" id="ARBA00023026"/>
    </source>
</evidence>
<feature type="region of interest" description="Disordered" evidence="4">
    <location>
        <begin position="1306"/>
        <end position="1342"/>
    </location>
</feature>
<dbReference type="EMBL" id="CABPSQ010000001">
    <property type="protein sequence ID" value="VVE62490.1"/>
    <property type="molecule type" value="Genomic_DNA"/>
</dbReference>
<proteinExistence type="predicted"/>
<dbReference type="InterPro" id="IPR028994">
    <property type="entry name" value="Integrin_alpha_N"/>
</dbReference>
<feature type="compositionally biased region" description="Gly residues" evidence="4">
    <location>
        <begin position="1324"/>
        <end position="1333"/>
    </location>
</feature>
<dbReference type="OrthoDB" id="5445630at2"/>
<evidence type="ECO:0000256" key="2">
    <source>
        <dbReference type="ARBA" id="ARBA00022525"/>
    </source>
</evidence>
<dbReference type="GO" id="GO:0005576">
    <property type="term" value="C:extracellular region"/>
    <property type="evidence" value="ECO:0007669"/>
    <property type="project" value="UniProtKB-SubCell"/>
</dbReference>
<evidence type="ECO:0000313" key="8">
    <source>
        <dbReference type="Proteomes" id="UP000414136"/>
    </source>
</evidence>
<comment type="subcellular location">
    <subcellularLocation>
        <location evidence="1">Secreted</location>
    </subcellularLocation>
</comment>
<keyword evidence="2" id="KW-0964">Secreted</keyword>
<feature type="compositionally biased region" description="Basic and acidic residues" evidence="4">
    <location>
        <begin position="1307"/>
        <end position="1323"/>
    </location>
</feature>
<dbReference type="InterPro" id="IPR022045">
    <property type="entry name" value="TcdB_toxin_mid/N"/>
</dbReference>